<dbReference type="CDD" id="cd00054">
    <property type="entry name" value="EGF_CA"/>
    <property type="match status" value="1"/>
</dbReference>
<feature type="domain" description="C-type lectin" evidence="5">
    <location>
        <begin position="145"/>
        <end position="255"/>
    </location>
</feature>
<dbReference type="OMA" id="YICEREM"/>
<name>A0A7M7HCE6_STRPU</name>
<dbReference type="PROSITE" id="PS50041">
    <property type="entry name" value="C_TYPE_LECTIN_2"/>
    <property type="match status" value="1"/>
</dbReference>
<evidence type="ECO:0000256" key="2">
    <source>
        <dbReference type="PROSITE-ProRule" id="PRU00076"/>
    </source>
</evidence>
<dbReference type="PROSITE" id="PS00022">
    <property type="entry name" value="EGF_1"/>
    <property type="match status" value="1"/>
</dbReference>
<reference evidence="6" key="2">
    <citation type="submission" date="2021-01" db="UniProtKB">
        <authorList>
            <consortium name="EnsemblMetazoa"/>
        </authorList>
    </citation>
    <scope>IDENTIFICATION</scope>
</reference>
<comment type="caution">
    <text evidence="2">Lacks conserved residue(s) required for the propagation of feature annotation.</text>
</comment>
<feature type="compositionally biased region" description="Low complexity" evidence="3">
    <location>
        <begin position="68"/>
        <end position="84"/>
    </location>
</feature>
<dbReference type="SUPFAM" id="SSF56436">
    <property type="entry name" value="C-type lectin-like"/>
    <property type="match status" value="1"/>
</dbReference>
<sequence>MGARYRPKLFSSPAFVAGKVPCQHIIYRIPDCGINFCKNGWCEETLVGYNCRCSSGFRGRHCDEQITESTTEATTKPTTSPTTTMSKRSDATTFQNTIFSNSRESSTTEATIKPTTYPTTTMSDTTTSQETIISACSSPPVEYEYGGSSYNFSTCKMNQASAVSACFQYGSHLVFIESQEEQDFIVEGATKDYWIGLTGSSPDDAMWLDGSSLTYSNFNVHSFAKWNPNCFRINSNDQFIWRDRNCSKQFTYICEREMGI</sequence>
<feature type="compositionally biased region" description="Low complexity" evidence="3">
    <location>
        <begin position="107"/>
        <end position="124"/>
    </location>
</feature>
<dbReference type="InterPro" id="IPR018378">
    <property type="entry name" value="C-type_lectin_CS"/>
</dbReference>
<proteinExistence type="predicted"/>
<dbReference type="OrthoDB" id="6285913at2759"/>
<accession>A0A7M7HCE6</accession>
<dbReference type="Pfam" id="PF00059">
    <property type="entry name" value="Lectin_C"/>
    <property type="match status" value="1"/>
</dbReference>
<dbReference type="EnsemblMetazoa" id="XM_011664025">
    <property type="protein sequence ID" value="XP_011662327"/>
    <property type="gene ID" value="LOC105437435"/>
</dbReference>
<reference evidence="7" key="1">
    <citation type="submission" date="2015-02" db="EMBL/GenBank/DDBJ databases">
        <title>Genome sequencing for Strongylocentrotus purpuratus.</title>
        <authorList>
            <person name="Murali S."/>
            <person name="Liu Y."/>
            <person name="Vee V."/>
            <person name="English A."/>
            <person name="Wang M."/>
            <person name="Skinner E."/>
            <person name="Han Y."/>
            <person name="Muzny D.M."/>
            <person name="Worley K.C."/>
            <person name="Gibbs R.A."/>
        </authorList>
    </citation>
    <scope>NUCLEOTIDE SEQUENCE</scope>
</reference>
<dbReference type="InterPro" id="IPR016186">
    <property type="entry name" value="C-type_lectin-like/link_sf"/>
</dbReference>
<dbReference type="InterPro" id="IPR000742">
    <property type="entry name" value="EGF"/>
</dbReference>
<evidence type="ECO:0000313" key="6">
    <source>
        <dbReference type="EnsemblMetazoa" id="XP_011662327"/>
    </source>
</evidence>
<dbReference type="InParanoid" id="A0A7M7HCE6"/>
<dbReference type="CDD" id="cd00037">
    <property type="entry name" value="CLECT"/>
    <property type="match status" value="1"/>
</dbReference>
<dbReference type="PROSITE" id="PS01186">
    <property type="entry name" value="EGF_2"/>
    <property type="match status" value="1"/>
</dbReference>
<dbReference type="Proteomes" id="UP000007110">
    <property type="component" value="Unassembled WGS sequence"/>
</dbReference>
<evidence type="ECO:0000259" key="4">
    <source>
        <dbReference type="PROSITE" id="PS50026"/>
    </source>
</evidence>
<dbReference type="GeneID" id="105437435"/>
<keyword evidence="2" id="KW-0245">EGF-like domain</keyword>
<feature type="disulfide bond" evidence="2">
    <location>
        <begin position="53"/>
        <end position="62"/>
    </location>
</feature>
<dbReference type="RefSeq" id="XP_011662327.2">
    <property type="nucleotide sequence ID" value="XM_011664025.2"/>
</dbReference>
<dbReference type="SMART" id="SM00034">
    <property type="entry name" value="CLECT"/>
    <property type="match status" value="1"/>
</dbReference>
<evidence type="ECO:0000313" key="7">
    <source>
        <dbReference type="Proteomes" id="UP000007110"/>
    </source>
</evidence>
<feature type="compositionally biased region" description="Polar residues" evidence="3">
    <location>
        <begin position="91"/>
        <end position="105"/>
    </location>
</feature>
<feature type="disulfide bond" evidence="2">
    <location>
        <begin position="32"/>
        <end position="42"/>
    </location>
</feature>
<dbReference type="Gene3D" id="3.10.100.10">
    <property type="entry name" value="Mannose-Binding Protein A, subunit A"/>
    <property type="match status" value="1"/>
</dbReference>
<evidence type="ECO:0000256" key="1">
    <source>
        <dbReference type="ARBA" id="ARBA00023157"/>
    </source>
</evidence>
<dbReference type="InterPro" id="IPR050111">
    <property type="entry name" value="C-type_lectin/snaclec_domain"/>
</dbReference>
<dbReference type="AlphaFoldDB" id="A0A7M7HCE6"/>
<dbReference type="PANTHER" id="PTHR22803">
    <property type="entry name" value="MANNOSE, PHOSPHOLIPASE, LECTIN RECEPTOR RELATED"/>
    <property type="match status" value="1"/>
</dbReference>
<dbReference type="InterPro" id="IPR001304">
    <property type="entry name" value="C-type_lectin-like"/>
</dbReference>
<dbReference type="SUPFAM" id="SSF57196">
    <property type="entry name" value="EGF/Laminin"/>
    <property type="match status" value="1"/>
</dbReference>
<dbReference type="KEGG" id="spu:105437435"/>
<keyword evidence="7" id="KW-1185">Reference proteome</keyword>
<dbReference type="InterPro" id="IPR016187">
    <property type="entry name" value="CTDL_fold"/>
</dbReference>
<dbReference type="Gene3D" id="2.10.25.10">
    <property type="entry name" value="Laminin"/>
    <property type="match status" value="1"/>
</dbReference>
<feature type="domain" description="EGF-like" evidence="4">
    <location>
        <begin position="28"/>
        <end position="63"/>
    </location>
</feature>
<dbReference type="PROSITE" id="PS50026">
    <property type="entry name" value="EGF_3"/>
    <property type="match status" value="1"/>
</dbReference>
<evidence type="ECO:0000256" key="3">
    <source>
        <dbReference type="SAM" id="MobiDB-lite"/>
    </source>
</evidence>
<evidence type="ECO:0000259" key="5">
    <source>
        <dbReference type="PROSITE" id="PS50041"/>
    </source>
</evidence>
<feature type="region of interest" description="Disordered" evidence="3">
    <location>
        <begin position="68"/>
        <end position="124"/>
    </location>
</feature>
<protein>
    <submittedName>
        <fullName evidence="6">Uncharacterized protein</fullName>
    </submittedName>
</protein>
<organism evidence="6 7">
    <name type="scientific">Strongylocentrotus purpuratus</name>
    <name type="common">Purple sea urchin</name>
    <dbReference type="NCBI Taxonomy" id="7668"/>
    <lineage>
        <taxon>Eukaryota</taxon>
        <taxon>Metazoa</taxon>
        <taxon>Echinodermata</taxon>
        <taxon>Eleutherozoa</taxon>
        <taxon>Echinozoa</taxon>
        <taxon>Echinoidea</taxon>
        <taxon>Euechinoidea</taxon>
        <taxon>Echinacea</taxon>
        <taxon>Camarodonta</taxon>
        <taxon>Echinidea</taxon>
        <taxon>Strongylocentrotidae</taxon>
        <taxon>Strongylocentrotus</taxon>
    </lineage>
</organism>
<keyword evidence="1 2" id="KW-1015">Disulfide bond</keyword>
<dbReference type="PROSITE" id="PS00615">
    <property type="entry name" value="C_TYPE_LECTIN_1"/>
    <property type="match status" value="1"/>
</dbReference>